<dbReference type="OrthoDB" id="6185229at2759"/>
<proteinExistence type="predicted"/>
<keyword evidence="2" id="KW-0732">Signal</keyword>
<organism evidence="3 4">
    <name type="scientific">Mytilus galloprovincialis</name>
    <name type="common">Mediterranean mussel</name>
    <dbReference type="NCBI Taxonomy" id="29158"/>
    <lineage>
        <taxon>Eukaryota</taxon>
        <taxon>Metazoa</taxon>
        <taxon>Spiralia</taxon>
        <taxon>Lophotrochozoa</taxon>
        <taxon>Mollusca</taxon>
        <taxon>Bivalvia</taxon>
        <taxon>Autobranchia</taxon>
        <taxon>Pteriomorphia</taxon>
        <taxon>Mytilida</taxon>
        <taxon>Mytiloidea</taxon>
        <taxon>Mytilidae</taxon>
        <taxon>Mytilinae</taxon>
        <taxon>Mytilus</taxon>
    </lineage>
</organism>
<dbReference type="Gene3D" id="2.60.120.40">
    <property type="match status" value="1"/>
</dbReference>
<evidence type="ECO:0000313" key="4">
    <source>
        <dbReference type="Proteomes" id="UP000596742"/>
    </source>
</evidence>
<dbReference type="Proteomes" id="UP000596742">
    <property type="component" value="Unassembled WGS sequence"/>
</dbReference>
<name>A0A8B6CLE4_MYTGA</name>
<feature type="signal peptide" evidence="2">
    <location>
        <begin position="1"/>
        <end position="18"/>
    </location>
</feature>
<feature type="chain" id="PRO_5032888656" description="C1q domain-containing protein" evidence="2">
    <location>
        <begin position="19"/>
        <end position="452"/>
    </location>
</feature>
<evidence type="ECO:0000313" key="3">
    <source>
        <dbReference type="EMBL" id="VDI06992.1"/>
    </source>
</evidence>
<dbReference type="SUPFAM" id="SSF49842">
    <property type="entry name" value="TNF-like"/>
    <property type="match status" value="1"/>
</dbReference>
<keyword evidence="1" id="KW-0175">Coiled coil</keyword>
<accession>A0A8B6CLE4</accession>
<comment type="caution">
    <text evidence="3">The sequence shown here is derived from an EMBL/GenBank/DDBJ whole genome shotgun (WGS) entry which is preliminary data.</text>
</comment>
<evidence type="ECO:0000256" key="1">
    <source>
        <dbReference type="SAM" id="Coils"/>
    </source>
</evidence>
<sequence>MMMFRSVLFVSSVSIVYGFLLNNNINPNPQISGQQTGANNQVLTVTEFYDAKTILQNKIDDVRHETETARHETEDLRHDVDSKLSLVTSQLQQMFSAFQQQLTKDLGQYETKRSQDMERKYTELARNYTQLQENFDVMKYNFGQLQQNCNAMKDKYQNQTIELVSLKNNVVHLSDKVDDISQCKNKTMELEKAVGELKVLKSIQPLRDFSVLQQEVQTITSQTHVLSINDRARSEDFRALYNMTVNSMNQISTRLNEQNMSTQARFLNTYSRHNTSLVTLMKQVHDSELRQNAAVKSLGNNLTSTLSNVQQAVSKINNRVAMTACVSSDVTSPNGSFVKFDDVRTTVGVKNITSFLKSGQFTCEVEGLYLISAFIDTSTNYGHYHIYKNEMIFVSNFFNFITTSGDIGGSGNTGTAVVAVALDIGDTVRIQTANSMYVVSDKRSCITIAKLN</sequence>
<reference evidence="3" key="1">
    <citation type="submission" date="2018-11" db="EMBL/GenBank/DDBJ databases">
        <authorList>
            <person name="Alioto T."/>
            <person name="Alioto T."/>
        </authorList>
    </citation>
    <scope>NUCLEOTIDE SEQUENCE</scope>
</reference>
<feature type="coiled-coil region" evidence="1">
    <location>
        <begin position="114"/>
        <end position="169"/>
    </location>
</feature>
<dbReference type="AlphaFoldDB" id="A0A8B6CLE4"/>
<dbReference type="InterPro" id="IPR008983">
    <property type="entry name" value="Tumour_necrosis_fac-like_dom"/>
</dbReference>
<dbReference type="EMBL" id="UYJE01001991">
    <property type="protein sequence ID" value="VDI06992.1"/>
    <property type="molecule type" value="Genomic_DNA"/>
</dbReference>
<keyword evidence="4" id="KW-1185">Reference proteome</keyword>
<evidence type="ECO:0008006" key="5">
    <source>
        <dbReference type="Google" id="ProtNLM"/>
    </source>
</evidence>
<evidence type="ECO:0000256" key="2">
    <source>
        <dbReference type="SAM" id="SignalP"/>
    </source>
</evidence>
<protein>
    <recommendedName>
        <fullName evidence="5">C1q domain-containing protein</fullName>
    </recommendedName>
</protein>
<gene>
    <name evidence="3" type="ORF">MGAL_10B078983</name>
</gene>